<keyword evidence="10" id="KW-0675">Receptor</keyword>
<evidence type="ECO:0000256" key="7">
    <source>
        <dbReference type="ARBA" id="ARBA00022737"/>
    </source>
</evidence>
<keyword evidence="9 12" id="KW-0472">Membrane</keyword>
<comment type="similarity">
    <text evidence="2">Belongs to the RLP family.</text>
</comment>
<dbReference type="PRINTS" id="PR00019">
    <property type="entry name" value="LEURICHRPT"/>
</dbReference>
<dbReference type="PANTHER" id="PTHR48062">
    <property type="entry name" value="RECEPTOR-LIKE PROTEIN 14"/>
    <property type="match status" value="1"/>
</dbReference>
<proteinExistence type="inferred from homology"/>
<evidence type="ECO:0000256" key="10">
    <source>
        <dbReference type="ARBA" id="ARBA00023170"/>
    </source>
</evidence>
<reference evidence="13 14" key="1">
    <citation type="submission" date="2024-01" db="EMBL/GenBank/DDBJ databases">
        <title>The genomes of 5 underutilized Papilionoideae crops provide insights into root nodulation and disease resistanc.</title>
        <authorList>
            <person name="Jiang F."/>
        </authorList>
    </citation>
    <scope>NUCLEOTIDE SEQUENCE [LARGE SCALE GENOMIC DNA]</scope>
    <source>
        <strain evidence="13">DUOXIRENSHENG_FW03</strain>
        <tissue evidence="13">Leaves</tissue>
    </source>
</reference>
<evidence type="ECO:0000256" key="5">
    <source>
        <dbReference type="ARBA" id="ARBA00022692"/>
    </source>
</evidence>
<evidence type="ECO:0000313" key="13">
    <source>
        <dbReference type="EMBL" id="KAK7395167.1"/>
    </source>
</evidence>
<evidence type="ECO:0000256" key="12">
    <source>
        <dbReference type="SAM" id="Phobius"/>
    </source>
</evidence>
<comment type="caution">
    <text evidence="13">The sequence shown here is derived from an EMBL/GenBank/DDBJ whole genome shotgun (WGS) entry which is preliminary data.</text>
</comment>
<evidence type="ECO:0000256" key="3">
    <source>
        <dbReference type="ARBA" id="ARBA00022475"/>
    </source>
</evidence>
<dbReference type="InterPro" id="IPR003591">
    <property type="entry name" value="Leu-rich_rpt_typical-subtyp"/>
</dbReference>
<dbReference type="PANTHER" id="PTHR48062:SF21">
    <property type="entry name" value="RECEPTOR-LIKE PROTEIN 12"/>
    <property type="match status" value="1"/>
</dbReference>
<feature type="transmembrane region" description="Helical" evidence="12">
    <location>
        <begin position="46"/>
        <end position="72"/>
    </location>
</feature>
<organism evidence="13 14">
    <name type="scientific">Psophocarpus tetragonolobus</name>
    <name type="common">Winged bean</name>
    <name type="synonym">Dolichos tetragonolobus</name>
    <dbReference type="NCBI Taxonomy" id="3891"/>
    <lineage>
        <taxon>Eukaryota</taxon>
        <taxon>Viridiplantae</taxon>
        <taxon>Streptophyta</taxon>
        <taxon>Embryophyta</taxon>
        <taxon>Tracheophyta</taxon>
        <taxon>Spermatophyta</taxon>
        <taxon>Magnoliopsida</taxon>
        <taxon>eudicotyledons</taxon>
        <taxon>Gunneridae</taxon>
        <taxon>Pentapetalae</taxon>
        <taxon>rosids</taxon>
        <taxon>fabids</taxon>
        <taxon>Fabales</taxon>
        <taxon>Fabaceae</taxon>
        <taxon>Papilionoideae</taxon>
        <taxon>50 kb inversion clade</taxon>
        <taxon>NPAAA clade</taxon>
        <taxon>indigoferoid/millettioid clade</taxon>
        <taxon>Phaseoleae</taxon>
        <taxon>Psophocarpus</taxon>
    </lineage>
</organism>
<sequence length="723" mass="80516">MREKVSLISIVPTLAMVYLVSATPTVANGIGFSVTPPQGESQNLIFMVPGILIFLVSGIFIILIFFILSCVLESSSLKALYLGIDRLNAASYQDIASLSGLPSLKSLNFEFCTSLTLQALHRLALSNLEILDFSDNDIITNFVVHQDWSGLKALEELDISGNHFTGNIGSILLPSLRHLHLAEMDVSDNAITGQIMSNNISSIFSNLETLDMSKNAIHGSIPSELGQMNLLKTLVLSNNLFFGEIPHELSNLSLLQTLDLSNNHLSGEMAEGIFGVGHKFRGQTDRDISSSMLRDPKSLLLILNDNRLTGRLARSILNAFITELDVSNNYLLGKIPSFKNTTGLQYLRMSNDKFEGSIPLELAKLENLIFLDLSQNNLIGVVPSFINSPLRIIHLNNNQLSGLPKRMFVGRQSFSLDMLDLSCNDITYSLQDLVQDLSFTKLTILLLKDNHFFGNIPRQLCHLINLNILELSHDNLSGIIPNCLGQMPFKNKDPEVLFKLFSGITPLTVNSRFEKQLPNVQEKVNFPSKMRIETDKGSILVYMSGIDLSHNKLQGNIPFENLTRIRSFNLSHNDLMGQIPTTFSNLVQKESLDVSFNKLSGQIPPQLNKLTFLAVFSVAHNNLSGRTPERKRQFSTFEESSYDGNIFLCRPQLPKSCNRPPIILPNDENIYEGSDSLVDMLVFCVSLVVSYTSALLEASIVLLYRIGEPELLLLYQGQFVQVF</sequence>
<evidence type="ECO:0000256" key="1">
    <source>
        <dbReference type="ARBA" id="ARBA00004236"/>
    </source>
</evidence>
<dbReference type="FunFam" id="3.80.10.10:FF:000213">
    <property type="entry name" value="Tyrosine-sulfated glycopeptide receptor 1"/>
    <property type="match status" value="1"/>
</dbReference>
<dbReference type="Pfam" id="PF00560">
    <property type="entry name" value="LRR_1"/>
    <property type="match status" value="7"/>
</dbReference>
<protein>
    <submittedName>
        <fullName evidence="13">Uncharacterized protein</fullName>
    </submittedName>
</protein>
<dbReference type="SUPFAM" id="SSF52058">
    <property type="entry name" value="L domain-like"/>
    <property type="match status" value="1"/>
</dbReference>
<accession>A0AAN9SFH1</accession>
<evidence type="ECO:0000256" key="6">
    <source>
        <dbReference type="ARBA" id="ARBA00022729"/>
    </source>
</evidence>
<dbReference type="AlphaFoldDB" id="A0AAN9SFH1"/>
<evidence type="ECO:0000256" key="11">
    <source>
        <dbReference type="ARBA" id="ARBA00023180"/>
    </source>
</evidence>
<dbReference type="GO" id="GO:0005886">
    <property type="term" value="C:plasma membrane"/>
    <property type="evidence" value="ECO:0007669"/>
    <property type="project" value="UniProtKB-SubCell"/>
</dbReference>
<comment type="subcellular location">
    <subcellularLocation>
        <location evidence="1">Cell membrane</location>
    </subcellularLocation>
</comment>
<keyword evidence="11" id="KW-0325">Glycoprotein</keyword>
<dbReference type="InterPro" id="IPR051502">
    <property type="entry name" value="RLP_Defense_Trigger"/>
</dbReference>
<dbReference type="InterPro" id="IPR032675">
    <property type="entry name" value="LRR_dom_sf"/>
</dbReference>
<dbReference type="EMBL" id="JAYMYS010000004">
    <property type="protein sequence ID" value="KAK7395167.1"/>
    <property type="molecule type" value="Genomic_DNA"/>
</dbReference>
<dbReference type="Proteomes" id="UP001386955">
    <property type="component" value="Unassembled WGS sequence"/>
</dbReference>
<keyword evidence="8 12" id="KW-1133">Transmembrane helix</keyword>
<gene>
    <name evidence="13" type="ORF">VNO78_15713</name>
</gene>
<dbReference type="SUPFAM" id="SSF52047">
    <property type="entry name" value="RNI-like"/>
    <property type="match status" value="1"/>
</dbReference>
<evidence type="ECO:0000313" key="14">
    <source>
        <dbReference type="Proteomes" id="UP001386955"/>
    </source>
</evidence>
<keyword evidence="14" id="KW-1185">Reference proteome</keyword>
<evidence type="ECO:0000256" key="2">
    <source>
        <dbReference type="ARBA" id="ARBA00009592"/>
    </source>
</evidence>
<keyword evidence="3" id="KW-1003">Cell membrane</keyword>
<name>A0AAN9SFH1_PSOTE</name>
<evidence type="ECO:0000256" key="4">
    <source>
        <dbReference type="ARBA" id="ARBA00022614"/>
    </source>
</evidence>
<keyword evidence="6" id="KW-0732">Signal</keyword>
<keyword evidence="4" id="KW-0433">Leucine-rich repeat</keyword>
<evidence type="ECO:0000256" key="9">
    <source>
        <dbReference type="ARBA" id="ARBA00023136"/>
    </source>
</evidence>
<evidence type="ECO:0000256" key="8">
    <source>
        <dbReference type="ARBA" id="ARBA00022989"/>
    </source>
</evidence>
<dbReference type="InterPro" id="IPR001611">
    <property type="entry name" value="Leu-rich_rpt"/>
</dbReference>
<keyword evidence="5 12" id="KW-0812">Transmembrane</keyword>
<dbReference type="FunFam" id="3.80.10.10:FF:000041">
    <property type="entry name" value="LRR receptor-like serine/threonine-protein kinase ERECTA"/>
    <property type="match status" value="1"/>
</dbReference>
<keyword evidence="7" id="KW-0677">Repeat</keyword>
<dbReference type="SMART" id="SM00369">
    <property type="entry name" value="LRR_TYP"/>
    <property type="match status" value="6"/>
</dbReference>
<dbReference type="Gene3D" id="3.80.10.10">
    <property type="entry name" value="Ribonuclease Inhibitor"/>
    <property type="match status" value="3"/>
</dbReference>